<accession>A0A9P4IG79</accession>
<proteinExistence type="inferred from homology"/>
<dbReference type="Pfam" id="PF00782">
    <property type="entry name" value="DSPc"/>
    <property type="match status" value="1"/>
</dbReference>
<dbReference type="InterPro" id="IPR000340">
    <property type="entry name" value="Dual-sp_phosphatase_cat-dom"/>
</dbReference>
<keyword evidence="5" id="KW-1185">Reference proteome</keyword>
<dbReference type="SMART" id="SM00195">
    <property type="entry name" value="DSPc"/>
    <property type="match status" value="1"/>
</dbReference>
<dbReference type="GO" id="GO:0005654">
    <property type="term" value="C:nucleoplasm"/>
    <property type="evidence" value="ECO:0007669"/>
    <property type="project" value="TreeGrafter"/>
</dbReference>
<dbReference type="GO" id="GO:0005737">
    <property type="term" value="C:cytoplasm"/>
    <property type="evidence" value="ECO:0007669"/>
    <property type="project" value="TreeGrafter"/>
</dbReference>
<feature type="compositionally biased region" description="Acidic residues" evidence="2">
    <location>
        <begin position="294"/>
        <end position="308"/>
    </location>
</feature>
<dbReference type="Gene3D" id="3.90.190.10">
    <property type="entry name" value="Protein tyrosine phosphatase superfamily"/>
    <property type="match status" value="1"/>
</dbReference>
<feature type="region of interest" description="Disordered" evidence="2">
    <location>
        <begin position="288"/>
        <end position="326"/>
    </location>
</feature>
<dbReference type="AlphaFoldDB" id="A0A9P4IG79"/>
<dbReference type="InterPro" id="IPR052449">
    <property type="entry name" value="STYX-Interacting_Phosphatase"/>
</dbReference>
<dbReference type="SUPFAM" id="SSF52799">
    <property type="entry name" value="(Phosphotyrosine protein) phosphatases II"/>
    <property type="match status" value="1"/>
</dbReference>
<evidence type="ECO:0000256" key="1">
    <source>
        <dbReference type="ARBA" id="ARBA00009649"/>
    </source>
</evidence>
<protein>
    <submittedName>
        <fullName evidence="4">Phosphatases II</fullName>
    </submittedName>
</protein>
<name>A0A9P4IG79_9PEZI</name>
<dbReference type="GO" id="GO:0062026">
    <property type="term" value="P:negative regulation of SCF-dependent proteasomal ubiquitin-dependent catabolic process"/>
    <property type="evidence" value="ECO:0007669"/>
    <property type="project" value="TreeGrafter"/>
</dbReference>
<dbReference type="GO" id="GO:1990444">
    <property type="term" value="F:F-box domain binding"/>
    <property type="evidence" value="ECO:0007669"/>
    <property type="project" value="TreeGrafter"/>
</dbReference>
<evidence type="ECO:0000313" key="5">
    <source>
        <dbReference type="Proteomes" id="UP000799772"/>
    </source>
</evidence>
<dbReference type="CDD" id="cd14498">
    <property type="entry name" value="DSP"/>
    <property type="match status" value="1"/>
</dbReference>
<dbReference type="PANTHER" id="PTHR46588">
    <property type="entry name" value="SERINE/THREONINE/TYROSINE-INTERACTING PROTEIN"/>
    <property type="match status" value="1"/>
</dbReference>
<evidence type="ECO:0000259" key="3">
    <source>
        <dbReference type="PROSITE" id="PS50056"/>
    </source>
</evidence>
<dbReference type="PANTHER" id="PTHR46588:SF1">
    <property type="entry name" value="SERINE_THREONINE_TYROSINE-INTERACTING PROTEIN"/>
    <property type="match status" value="1"/>
</dbReference>
<reference evidence="4" key="1">
    <citation type="journal article" date="2020" name="Stud. Mycol.">
        <title>101 Dothideomycetes genomes: a test case for predicting lifestyles and emergence of pathogens.</title>
        <authorList>
            <person name="Haridas S."/>
            <person name="Albert R."/>
            <person name="Binder M."/>
            <person name="Bloem J."/>
            <person name="Labutti K."/>
            <person name="Salamov A."/>
            <person name="Andreopoulos B."/>
            <person name="Baker S."/>
            <person name="Barry K."/>
            <person name="Bills G."/>
            <person name="Bluhm B."/>
            <person name="Cannon C."/>
            <person name="Castanera R."/>
            <person name="Culley D."/>
            <person name="Daum C."/>
            <person name="Ezra D."/>
            <person name="Gonzalez J."/>
            <person name="Henrissat B."/>
            <person name="Kuo A."/>
            <person name="Liang C."/>
            <person name="Lipzen A."/>
            <person name="Lutzoni F."/>
            <person name="Magnuson J."/>
            <person name="Mondo S."/>
            <person name="Nolan M."/>
            <person name="Ohm R."/>
            <person name="Pangilinan J."/>
            <person name="Park H.-J."/>
            <person name="Ramirez L."/>
            <person name="Alfaro M."/>
            <person name="Sun H."/>
            <person name="Tritt A."/>
            <person name="Yoshinaga Y."/>
            <person name="Zwiers L.-H."/>
            <person name="Turgeon B."/>
            <person name="Goodwin S."/>
            <person name="Spatafora J."/>
            <person name="Crous P."/>
            <person name="Grigoriev I."/>
        </authorList>
    </citation>
    <scope>NUCLEOTIDE SEQUENCE</scope>
    <source>
        <strain evidence="4">CBS 133067</strain>
    </source>
</reference>
<feature type="domain" description="Tyrosine specific protein phosphatases" evidence="3">
    <location>
        <begin position="161"/>
        <end position="233"/>
    </location>
</feature>
<dbReference type="GO" id="GO:0070372">
    <property type="term" value="P:regulation of ERK1 and ERK2 cascade"/>
    <property type="evidence" value="ECO:0007669"/>
    <property type="project" value="TreeGrafter"/>
</dbReference>
<sequence length="326" mass="36580">MDVDGTTITEAGVESTGVLATNEYSFRVPSPTRIVIPPPSFTDKGTPSISFARIAPQPGFDLEFLNKVDYSHLFETNVGNNGWSYDKRRFATEILPFIYLGPMTAARDKDALKRDGITMILAVQHRSKFPSRMSAGPWRVATELGLEAQLIEVSDNTELIAEFPRAIRMINEHLIRVQQQWVLGNSNGPQMGKVLVFCESGNERSAAVVAAYLMHMFEGIDHIKACQVCNMRRFSTNFDDWMKQFLLSYWQIIQAQRDVGLGIAGTWRGSHGAHSNRNSIGTLRGRAGKRTFDDVGEDEDDMEMDDDAERFSGRNYAPFHDASEET</sequence>
<comment type="similarity">
    <text evidence="1">Belongs to the protein-tyrosine phosphatase family. Non-receptor class subfamily.</text>
</comment>
<dbReference type="PROSITE" id="PS50056">
    <property type="entry name" value="TYR_PHOSPHATASE_2"/>
    <property type="match status" value="1"/>
</dbReference>
<dbReference type="OrthoDB" id="10252009at2759"/>
<dbReference type="GO" id="GO:0140096">
    <property type="term" value="F:catalytic activity, acting on a protein"/>
    <property type="evidence" value="ECO:0007669"/>
    <property type="project" value="UniProtKB-ARBA"/>
</dbReference>
<dbReference type="InterPro" id="IPR029021">
    <property type="entry name" value="Prot-tyrosine_phosphatase-like"/>
</dbReference>
<gene>
    <name evidence="4" type="ORF">NA57DRAFT_34086</name>
</gene>
<dbReference type="InterPro" id="IPR000387">
    <property type="entry name" value="Tyr_Pase_dom"/>
</dbReference>
<comment type="caution">
    <text evidence="4">The sequence shown here is derived from an EMBL/GenBank/DDBJ whole genome shotgun (WGS) entry which is preliminary data.</text>
</comment>
<dbReference type="InterPro" id="IPR020422">
    <property type="entry name" value="TYR_PHOSPHATASE_DUAL_dom"/>
</dbReference>
<evidence type="ECO:0000256" key="2">
    <source>
        <dbReference type="SAM" id="MobiDB-lite"/>
    </source>
</evidence>
<dbReference type="Proteomes" id="UP000799772">
    <property type="component" value="Unassembled WGS sequence"/>
</dbReference>
<organism evidence="4 5">
    <name type="scientific">Rhizodiscina lignyota</name>
    <dbReference type="NCBI Taxonomy" id="1504668"/>
    <lineage>
        <taxon>Eukaryota</taxon>
        <taxon>Fungi</taxon>
        <taxon>Dikarya</taxon>
        <taxon>Ascomycota</taxon>
        <taxon>Pezizomycotina</taxon>
        <taxon>Dothideomycetes</taxon>
        <taxon>Pleosporomycetidae</taxon>
        <taxon>Aulographales</taxon>
        <taxon>Rhizodiscinaceae</taxon>
        <taxon>Rhizodiscina</taxon>
    </lineage>
</organism>
<dbReference type="EMBL" id="ML978123">
    <property type="protein sequence ID" value="KAF2101166.1"/>
    <property type="molecule type" value="Genomic_DNA"/>
</dbReference>
<evidence type="ECO:0000313" key="4">
    <source>
        <dbReference type="EMBL" id="KAF2101166.1"/>
    </source>
</evidence>